<feature type="signal peptide" evidence="1">
    <location>
        <begin position="1"/>
        <end position="19"/>
    </location>
</feature>
<dbReference type="Gene3D" id="3.40.190.10">
    <property type="entry name" value="Periplasmic binding protein-like II"/>
    <property type="match status" value="2"/>
</dbReference>
<dbReference type="CDD" id="cd18773">
    <property type="entry name" value="PDC1_HK_sensor"/>
    <property type="match status" value="1"/>
</dbReference>
<dbReference type="EMBL" id="QNRO01000014">
    <property type="protein sequence ID" value="RBP27606.1"/>
    <property type="molecule type" value="Genomic_DNA"/>
</dbReference>
<dbReference type="AlphaFoldDB" id="A0A366GMF7"/>
<reference evidence="2 3" key="1">
    <citation type="submission" date="2018-06" db="EMBL/GenBank/DDBJ databases">
        <title>Freshwater and sediment microbial communities from various areas in North America, analyzing microbe dynamics in response to fracking.</title>
        <authorList>
            <person name="Lamendella R."/>
        </authorList>
    </citation>
    <scope>NUCLEOTIDE SEQUENCE [LARGE SCALE GENOMIC DNA]</scope>
    <source>
        <strain evidence="2 3">114J</strain>
    </source>
</reference>
<feature type="chain" id="PRO_5016959112" evidence="1">
    <location>
        <begin position="20"/>
        <end position="408"/>
    </location>
</feature>
<accession>A0A366GMF7</accession>
<keyword evidence="1" id="KW-0732">Signal</keyword>
<gene>
    <name evidence="2" type="ORF">DET50_11491</name>
</gene>
<protein>
    <submittedName>
        <fullName evidence="2">Extracellular solute-binding protein (Family 3)</fullName>
    </submittedName>
</protein>
<comment type="caution">
    <text evidence="2">The sequence shown here is derived from an EMBL/GenBank/DDBJ whole genome shotgun (WGS) entry which is preliminary data.</text>
</comment>
<name>A0A366GMF7_9GAMM</name>
<evidence type="ECO:0000313" key="2">
    <source>
        <dbReference type="EMBL" id="RBP27606.1"/>
    </source>
</evidence>
<organism evidence="2 3">
    <name type="scientific">Marinobacter pelagius</name>
    <dbReference type="NCBI Taxonomy" id="379482"/>
    <lineage>
        <taxon>Bacteria</taxon>
        <taxon>Pseudomonadati</taxon>
        <taxon>Pseudomonadota</taxon>
        <taxon>Gammaproteobacteria</taxon>
        <taxon>Pseudomonadales</taxon>
        <taxon>Marinobacteraceae</taxon>
        <taxon>Marinobacter</taxon>
    </lineage>
</organism>
<sequence>MLARPLLWLLPILAPSLTAADPRILELYTYEAPPYQSRIQLLDQQVSVTGETVETVACAAREAGWQPKIHLAPQSRALYELRRNMIDGYFALDASTELDAAALRSDPVALEEWYFFSTEAQTEPSKGRIGVVNGSNELAWLEASGYDDFLTVVTPEQLLALLKRKRIDVALMDRRLMEVLAGPMGENLETMHMEFVRYAPLYLYLNREFDASHPHFLAAFNRALPGCMEDQITLSSTERHQAERLAISLLENLAQQIDLQQALADDSTNPASGDIRDIDRDWRAKAPGEAIPLARHILQLPASTALRQWKAKYPGLVTEAMVVNRSGTIAAMSRLSSDFWQGDEPKFKQIMDAPASTGDIYISPIRYDGSTSRFQIMVSSAIKPAEGGKPLGVVVLGLDVEEALRTRP</sequence>
<proteinExistence type="predicted"/>
<dbReference type="RefSeq" id="WP_113863276.1">
    <property type="nucleotide sequence ID" value="NZ_QNRO01000014.1"/>
</dbReference>
<evidence type="ECO:0000256" key="1">
    <source>
        <dbReference type="SAM" id="SignalP"/>
    </source>
</evidence>
<dbReference type="Proteomes" id="UP000252995">
    <property type="component" value="Unassembled WGS sequence"/>
</dbReference>
<evidence type="ECO:0000313" key="3">
    <source>
        <dbReference type="Proteomes" id="UP000252995"/>
    </source>
</evidence>
<dbReference type="OrthoDB" id="195732at2"/>
<dbReference type="SUPFAM" id="SSF53850">
    <property type="entry name" value="Periplasmic binding protein-like II"/>
    <property type="match status" value="1"/>
</dbReference>